<keyword evidence="4 8" id="KW-0812">Transmembrane</keyword>
<feature type="transmembrane region" description="Helical" evidence="8">
    <location>
        <begin position="289"/>
        <end position="311"/>
    </location>
</feature>
<dbReference type="eggNOG" id="COG5650">
    <property type="taxonomic scope" value="Bacteria"/>
</dbReference>
<dbReference type="Pfam" id="PF09594">
    <property type="entry name" value="GT87"/>
    <property type="match status" value="1"/>
</dbReference>
<evidence type="ECO:0000256" key="5">
    <source>
        <dbReference type="ARBA" id="ARBA00022989"/>
    </source>
</evidence>
<evidence type="ECO:0000256" key="2">
    <source>
        <dbReference type="ARBA" id="ARBA00022475"/>
    </source>
</evidence>
<dbReference type="EMBL" id="AWSA01000014">
    <property type="protein sequence ID" value="EWT02031.1"/>
    <property type="molecule type" value="Genomic_DNA"/>
</dbReference>
<evidence type="ECO:0000256" key="7">
    <source>
        <dbReference type="ARBA" id="ARBA00024033"/>
    </source>
</evidence>
<comment type="subcellular location">
    <subcellularLocation>
        <location evidence="1">Cell membrane</location>
        <topology evidence="1">Multi-pass membrane protein</topology>
    </subcellularLocation>
</comment>
<dbReference type="GO" id="GO:0005886">
    <property type="term" value="C:plasma membrane"/>
    <property type="evidence" value="ECO:0007669"/>
    <property type="project" value="UniProtKB-SubCell"/>
</dbReference>
<feature type="transmembrane region" description="Helical" evidence="8">
    <location>
        <begin position="235"/>
        <end position="252"/>
    </location>
</feature>
<keyword evidence="6 8" id="KW-0472">Membrane</keyword>
<dbReference type="OrthoDB" id="3348156at2"/>
<dbReference type="STRING" id="1386089.N865_06965"/>
<comment type="similarity">
    <text evidence="7">Belongs to the glycosyltransferase 87 family.</text>
</comment>
<dbReference type="GO" id="GO:0016758">
    <property type="term" value="F:hexosyltransferase activity"/>
    <property type="evidence" value="ECO:0007669"/>
    <property type="project" value="InterPro"/>
</dbReference>
<evidence type="ECO:0000256" key="3">
    <source>
        <dbReference type="ARBA" id="ARBA00022679"/>
    </source>
</evidence>
<evidence type="ECO:0000256" key="8">
    <source>
        <dbReference type="SAM" id="Phobius"/>
    </source>
</evidence>
<feature type="transmembrane region" description="Helical" evidence="8">
    <location>
        <begin position="127"/>
        <end position="148"/>
    </location>
</feature>
<feature type="transmembrane region" description="Helical" evidence="8">
    <location>
        <begin position="359"/>
        <end position="378"/>
    </location>
</feature>
<evidence type="ECO:0000256" key="4">
    <source>
        <dbReference type="ARBA" id="ARBA00022692"/>
    </source>
</evidence>
<sequence>MSDPVVTAASEVIGGPRGRYAAARELPWVLTAAVLSALAAIPTAFGIALRIPCLRTSFTGQGQFWNACYSDLPSAYRDSNVKAGLAAYLQGGAGAPVTGQPPLTALALTAVASLAPGDGSLRTRTTWYFALWAVALTILVLVIIWLVASSARHPFAAAHVALSPVVALVGFVSADLLGVALASAGLWAWSRRHPTLAGVYLGLAIGARSYPVLILVAIGLLCLRTGRRRDFARTATVALGVFAGLFGLLWLLNPDAATSAYSGWLSAGAGYGSPWLLPQLAGHALPVGAVTILTVLGWVVALVAGAVLALTSARRPTIAEVSLLMVAIVLVTGKSFTVQSSLWLVPLIAWCALQWRDHLIWAGAEALNFVAVWLTIAATTVPDRGMPAPWYAFFSMLRVIAVLWLAAVVWMRARDRWGRSGPDPDDLAGVMTDAPDRLLVRIT</sequence>
<proteinExistence type="inferred from homology"/>
<accession>W9G7A8</accession>
<name>W9G7A8_9MICO</name>
<comment type="caution">
    <text evidence="9">The sequence shown here is derived from an EMBL/GenBank/DDBJ whole genome shotgun (WGS) entry which is preliminary data.</text>
</comment>
<evidence type="ECO:0000313" key="9">
    <source>
        <dbReference type="EMBL" id="EWT02031.1"/>
    </source>
</evidence>
<dbReference type="InterPro" id="IPR018584">
    <property type="entry name" value="GT87"/>
</dbReference>
<evidence type="ECO:0000256" key="1">
    <source>
        <dbReference type="ARBA" id="ARBA00004651"/>
    </source>
</evidence>
<dbReference type="RefSeq" id="WP_034803958.1">
    <property type="nucleotide sequence ID" value="NZ_AWSA01000014.1"/>
</dbReference>
<dbReference type="PATRIC" id="fig|1386089.3.peg.1626"/>
<feature type="transmembrane region" description="Helical" evidence="8">
    <location>
        <begin position="26"/>
        <end position="49"/>
    </location>
</feature>
<reference evidence="9 10" key="1">
    <citation type="submission" date="2013-08" db="EMBL/GenBank/DDBJ databases">
        <title>Intrasporangium oryzae NRRL B-24470.</title>
        <authorList>
            <person name="Liu H."/>
            <person name="Wang G."/>
        </authorList>
    </citation>
    <scope>NUCLEOTIDE SEQUENCE [LARGE SCALE GENOMIC DNA]</scope>
    <source>
        <strain evidence="9 10">NRRL B-24470</strain>
    </source>
</reference>
<keyword evidence="5 8" id="KW-1133">Transmembrane helix</keyword>
<feature type="transmembrane region" description="Helical" evidence="8">
    <location>
        <begin position="323"/>
        <end position="352"/>
    </location>
</feature>
<protein>
    <submittedName>
        <fullName evidence="9">Integral membrane protein</fullName>
    </submittedName>
</protein>
<gene>
    <name evidence="9" type="ORF">N865_06965</name>
</gene>
<evidence type="ECO:0000313" key="10">
    <source>
        <dbReference type="Proteomes" id="UP000019489"/>
    </source>
</evidence>
<keyword evidence="2" id="KW-1003">Cell membrane</keyword>
<feature type="transmembrane region" description="Helical" evidence="8">
    <location>
        <begin position="199"/>
        <end position="223"/>
    </location>
</feature>
<organism evidence="9 10">
    <name type="scientific">Intrasporangium oryzae NRRL B-24470</name>
    <dbReference type="NCBI Taxonomy" id="1386089"/>
    <lineage>
        <taxon>Bacteria</taxon>
        <taxon>Bacillati</taxon>
        <taxon>Actinomycetota</taxon>
        <taxon>Actinomycetes</taxon>
        <taxon>Micrococcales</taxon>
        <taxon>Intrasporangiaceae</taxon>
        <taxon>Intrasporangium</taxon>
    </lineage>
</organism>
<dbReference type="Proteomes" id="UP000019489">
    <property type="component" value="Unassembled WGS sequence"/>
</dbReference>
<dbReference type="AlphaFoldDB" id="W9G7A8"/>
<feature type="transmembrane region" description="Helical" evidence="8">
    <location>
        <begin position="258"/>
        <end position="277"/>
    </location>
</feature>
<keyword evidence="3" id="KW-0808">Transferase</keyword>
<evidence type="ECO:0000256" key="6">
    <source>
        <dbReference type="ARBA" id="ARBA00023136"/>
    </source>
</evidence>
<keyword evidence="10" id="KW-1185">Reference proteome</keyword>
<feature type="transmembrane region" description="Helical" evidence="8">
    <location>
        <begin position="390"/>
        <end position="410"/>
    </location>
</feature>
<feature type="transmembrane region" description="Helical" evidence="8">
    <location>
        <begin position="160"/>
        <end position="187"/>
    </location>
</feature>